<keyword evidence="2" id="KW-0732">Signal</keyword>
<feature type="region of interest" description="Disordered" evidence="1">
    <location>
        <begin position="86"/>
        <end position="108"/>
    </location>
</feature>
<proteinExistence type="predicted"/>
<feature type="signal peptide" evidence="2">
    <location>
        <begin position="1"/>
        <end position="22"/>
    </location>
</feature>
<keyword evidence="4" id="KW-1185">Reference proteome</keyword>
<evidence type="ECO:0000256" key="2">
    <source>
        <dbReference type="SAM" id="SignalP"/>
    </source>
</evidence>
<evidence type="ECO:0000256" key="1">
    <source>
        <dbReference type="SAM" id="MobiDB-lite"/>
    </source>
</evidence>
<protein>
    <submittedName>
        <fullName evidence="3">Uncharacterized protein</fullName>
    </submittedName>
</protein>
<reference evidence="4" key="1">
    <citation type="journal article" date="2019" name="Gigascience">
        <title>De novo genome assembly of the endangered Acer yangbiense, a plant species with extremely small populations endemic to Yunnan Province, China.</title>
        <authorList>
            <person name="Yang J."/>
            <person name="Wariss H.M."/>
            <person name="Tao L."/>
            <person name="Zhang R."/>
            <person name="Yun Q."/>
            <person name="Hollingsworth P."/>
            <person name="Dao Z."/>
            <person name="Luo G."/>
            <person name="Guo H."/>
            <person name="Ma Y."/>
            <person name="Sun W."/>
        </authorList>
    </citation>
    <scope>NUCLEOTIDE SEQUENCE [LARGE SCALE GENOMIC DNA]</scope>
    <source>
        <strain evidence="4">cv. Malutang</strain>
    </source>
</reference>
<comment type="caution">
    <text evidence="3">The sequence shown here is derived from an EMBL/GenBank/DDBJ whole genome shotgun (WGS) entry which is preliminary data.</text>
</comment>
<evidence type="ECO:0000313" key="4">
    <source>
        <dbReference type="Proteomes" id="UP000323000"/>
    </source>
</evidence>
<organism evidence="3 4">
    <name type="scientific">Acer yangbiense</name>
    <dbReference type="NCBI Taxonomy" id="1000413"/>
    <lineage>
        <taxon>Eukaryota</taxon>
        <taxon>Viridiplantae</taxon>
        <taxon>Streptophyta</taxon>
        <taxon>Embryophyta</taxon>
        <taxon>Tracheophyta</taxon>
        <taxon>Spermatophyta</taxon>
        <taxon>Magnoliopsida</taxon>
        <taxon>eudicotyledons</taxon>
        <taxon>Gunneridae</taxon>
        <taxon>Pentapetalae</taxon>
        <taxon>rosids</taxon>
        <taxon>malvids</taxon>
        <taxon>Sapindales</taxon>
        <taxon>Sapindaceae</taxon>
        <taxon>Hippocastanoideae</taxon>
        <taxon>Acereae</taxon>
        <taxon>Acer</taxon>
    </lineage>
</organism>
<accession>A0A5C7IZ21</accession>
<evidence type="ECO:0000313" key="3">
    <source>
        <dbReference type="EMBL" id="TXG73706.1"/>
    </source>
</evidence>
<name>A0A5C7IZ21_9ROSI</name>
<sequence>MVMVKYSIALFIAMLAISDAHGSAHGAHSEKLRSRSLRLVTTDMDELWMAKTTRLVPSGPNAATSLESPPTANFNKVQTRLELLMTKPTRLVPTGPNPATSPESPPSI</sequence>
<feature type="chain" id="PRO_5023085440" evidence="2">
    <location>
        <begin position="23"/>
        <end position="108"/>
    </location>
</feature>
<dbReference type="Proteomes" id="UP000323000">
    <property type="component" value="Chromosome 1"/>
</dbReference>
<dbReference type="EMBL" id="VAHF01000001">
    <property type="protein sequence ID" value="TXG73706.1"/>
    <property type="molecule type" value="Genomic_DNA"/>
</dbReference>
<dbReference type="OrthoDB" id="1752234at2759"/>
<gene>
    <name evidence="3" type="ORF">EZV62_002285</name>
</gene>
<dbReference type="AlphaFoldDB" id="A0A5C7IZ21"/>